<dbReference type="EMBL" id="JADDUC020000001">
    <property type="protein sequence ID" value="KAI1243699.1"/>
    <property type="molecule type" value="Genomic_DNA"/>
</dbReference>
<dbReference type="Proteomes" id="UP000618051">
    <property type="component" value="Unassembled WGS sequence"/>
</dbReference>
<accession>A0A835TML7</accession>
<comment type="caution">
    <text evidence="2">The sequence shown here is derived from an EMBL/GenBank/DDBJ whole genome shotgun (WGS) entry which is preliminary data.</text>
</comment>
<reference evidence="3 4" key="2">
    <citation type="journal article" date="2021" name="J. Hered.">
        <title>Feather Gene Expression Elucidates the Developmental Basis of Plumage Iridescence in African Starlings.</title>
        <authorList>
            <person name="Rubenstein D.R."/>
            <person name="Corvelo A."/>
            <person name="MacManes M.D."/>
            <person name="Maia R."/>
            <person name="Narzisi G."/>
            <person name="Rousaki A."/>
            <person name="Vandenabeele P."/>
            <person name="Shawkey M.D."/>
            <person name="Solomon J."/>
        </authorList>
    </citation>
    <scope>NUCLEOTIDE SEQUENCE [LARGE SCALE GENOMIC DNA]</scope>
    <source>
        <strain evidence="3">SS15</strain>
    </source>
</reference>
<name>A0A835TML7_9PASS</name>
<evidence type="ECO:0000313" key="4">
    <source>
        <dbReference type="Proteomes" id="UP000618051"/>
    </source>
</evidence>
<evidence type="ECO:0000256" key="1">
    <source>
        <dbReference type="SAM" id="MobiDB-lite"/>
    </source>
</evidence>
<gene>
    <name evidence="3" type="ORF">IHE44_0001342</name>
    <name evidence="2" type="ORF">IHE44_010347</name>
</gene>
<keyword evidence="4" id="KW-1185">Reference proteome</keyword>
<proteinExistence type="predicted"/>
<sequence>MHRGEAVMEAANHNKFTCFSAPRNLALGTPRITRGWRMLDSSLGHRPPAASGDKQLEEMNLWL</sequence>
<protein>
    <submittedName>
        <fullName evidence="2">Uncharacterized protein</fullName>
    </submittedName>
</protein>
<reference evidence="2" key="1">
    <citation type="submission" date="2020-10" db="EMBL/GenBank/DDBJ databases">
        <title>Feather gene expression reveals the developmental basis of iridescence in African starlings.</title>
        <authorList>
            <person name="Rubenstein D.R."/>
        </authorList>
    </citation>
    <scope>NUCLEOTIDE SEQUENCE</scope>
    <source>
        <strain evidence="2">SS15</strain>
        <tissue evidence="2">Liver</tissue>
    </source>
</reference>
<dbReference type="AlphaFoldDB" id="A0A835TML7"/>
<dbReference type="EMBL" id="JADDUC010000432">
    <property type="protein sequence ID" value="KAG0113507.1"/>
    <property type="molecule type" value="Genomic_DNA"/>
</dbReference>
<reference evidence="3" key="3">
    <citation type="submission" date="2022-01" db="EMBL/GenBank/DDBJ databases">
        <authorList>
            <person name="Rubenstein D.R."/>
        </authorList>
    </citation>
    <scope>NUCLEOTIDE SEQUENCE</scope>
    <source>
        <strain evidence="3">SS15</strain>
        <tissue evidence="3">Liver</tissue>
    </source>
</reference>
<feature type="region of interest" description="Disordered" evidence="1">
    <location>
        <begin position="44"/>
        <end position="63"/>
    </location>
</feature>
<organism evidence="2">
    <name type="scientific">Lamprotornis superbus</name>
    <dbReference type="NCBI Taxonomy" id="245042"/>
    <lineage>
        <taxon>Eukaryota</taxon>
        <taxon>Metazoa</taxon>
        <taxon>Chordata</taxon>
        <taxon>Craniata</taxon>
        <taxon>Vertebrata</taxon>
        <taxon>Euteleostomi</taxon>
        <taxon>Archelosauria</taxon>
        <taxon>Archosauria</taxon>
        <taxon>Dinosauria</taxon>
        <taxon>Saurischia</taxon>
        <taxon>Theropoda</taxon>
        <taxon>Coelurosauria</taxon>
        <taxon>Aves</taxon>
        <taxon>Neognathae</taxon>
        <taxon>Neoaves</taxon>
        <taxon>Telluraves</taxon>
        <taxon>Australaves</taxon>
        <taxon>Passeriformes</taxon>
        <taxon>Sturnidae</taxon>
        <taxon>Lamprotornis</taxon>
    </lineage>
</organism>
<evidence type="ECO:0000313" key="3">
    <source>
        <dbReference type="EMBL" id="KAI1243699.1"/>
    </source>
</evidence>
<evidence type="ECO:0000313" key="2">
    <source>
        <dbReference type="EMBL" id="KAG0113507.1"/>
    </source>
</evidence>